<protein>
    <submittedName>
        <fullName evidence="5">Aminotransferase class I/II-fold pyridoxal phosphate-dependent enzyme</fullName>
    </submittedName>
</protein>
<dbReference type="PANTHER" id="PTHR13693:SF3">
    <property type="entry name" value="LD36009P"/>
    <property type="match status" value="1"/>
</dbReference>
<dbReference type="Proteomes" id="UP001597399">
    <property type="component" value="Unassembled WGS sequence"/>
</dbReference>
<evidence type="ECO:0000313" key="5">
    <source>
        <dbReference type="EMBL" id="MFD2693330.1"/>
    </source>
</evidence>
<dbReference type="InterPro" id="IPR015422">
    <property type="entry name" value="PyrdxlP-dep_Trfase_small"/>
</dbReference>
<dbReference type="RefSeq" id="WP_253058029.1">
    <property type="nucleotide sequence ID" value="NZ_JAMXWM010000002.1"/>
</dbReference>
<dbReference type="InterPro" id="IPR015421">
    <property type="entry name" value="PyrdxlP-dep_Trfase_major"/>
</dbReference>
<evidence type="ECO:0000256" key="1">
    <source>
        <dbReference type="ARBA" id="ARBA00001933"/>
    </source>
</evidence>
<evidence type="ECO:0000259" key="4">
    <source>
        <dbReference type="Pfam" id="PF00155"/>
    </source>
</evidence>
<evidence type="ECO:0000256" key="2">
    <source>
        <dbReference type="ARBA" id="ARBA00011738"/>
    </source>
</evidence>
<keyword evidence="5" id="KW-0032">Aminotransferase</keyword>
<dbReference type="InterPro" id="IPR050087">
    <property type="entry name" value="AON_synthase_class-II"/>
</dbReference>
<dbReference type="EMBL" id="JBHUMQ010000015">
    <property type="protein sequence ID" value="MFD2693330.1"/>
    <property type="molecule type" value="Genomic_DNA"/>
</dbReference>
<dbReference type="CDD" id="cd06454">
    <property type="entry name" value="KBL_like"/>
    <property type="match status" value="1"/>
</dbReference>
<comment type="cofactor">
    <cofactor evidence="1">
        <name>pyridoxal 5'-phosphate</name>
        <dbReference type="ChEBI" id="CHEBI:597326"/>
    </cofactor>
</comment>
<comment type="caution">
    <text evidence="5">The sequence shown here is derived from an EMBL/GenBank/DDBJ whole genome shotgun (WGS) entry which is preliminary data.</text>
</comment>
<evidence type="ECO:0000313" key="6">
    <source>
        <dbReference type="Proteomes" id="UP001597399"/>
    </source>
</evidence>
<dbReference type="Pfam" id="PF00155">
    <property type="entry name" value="Aminotran_1_2"/>
    <property type="match status" value="1"/>
</dbReference>
<proteinExistence type="predicted"/>
<organism evidence="5 6">
    <name type="scientific">Sporolactobacillus shoreicorticis</name>
    <dbReference type="NCBI Taxonomy" id="1923877"/>
    <lineage>
        <taxon>Bacteria</taxon>
        <taxon>Bacillati</taxon>
        <taxon>Bacillota</taxon>
        <taxon>Bacilli</taxon>
        <taxon>Bacillales</taxon>
        <taxon>Sporolactobacillaceae</taxon>
        <taxon>Sporolactobacillus</taxon>
    </lineage>
</organism>
<keyword evidence="3" id="KW-0808">Transferase</keyword>
<reference evidence="6" key="1">
    <citation type="journal article" date="2019" name="Int. J. Syst. Evol. Microbiol.">
        <title>The Global Catalogue of Microorganisms (GCM) 10K type strain sequencing project: providing services to taxonomists for standard genome sequencing and annotation.</title>
        <authorList>
            <consortium name="The Broad Institute Genomics Platform"/>
            <consortium name="The Broad Institute Genome Sequencing Center for Infectious Disease"/>
            <person name="Wu L."/>
            <person name="Ma J."/>
        </authorList>
    </citation>
    <scope>NUCLEOTIDE SEQUENCE [LARGE SCALE GENOMIC DNA]</scope>
    <source>
        <strain evidence="6">TISTR 2466</strain>
    </source>
</reference>
<keyword evidence="6" id="KW-1185">Reference proteome</keyword>
<dbReference type="InterPro" id="IPR015424">
    <property type="entry name" value="PyrdxlP-dep_Trfase"/>
</dbReference>
<sequence length="399" mass="44186">MMISAGLKEKIDNETFPIMEGKRTGNYVFEPSFASAQSGSAKLGDHQVVMLTSNNYLGLATNEEIKQALKQATDLYGSGTCGARLHNGTTILHRQLEQRCADYFGTEDAVILSAGYLTNVAAISAVADRDTLVVTDQLNHMSIVDGIKLSGAQVRIFRHNDMQKLEYILEKNASFNKKIIIVEGVYSMDGDLAPLRTINELSKKYGASILVDEAHSFGFIGKKGRGVSELLGVEQDVHMRMITFSKSLANVGGCIATDRKTATYIKHYANQYIFNASLPPAIVAGTLKAFDLLETEQWRVEKLWRNTIRFRKGMIHLGFDTMNSSSPVVPIYVGSDEINMKMTKELLAEGVYIATAMYPAVPMNESRLRATITAALTDDEIDFALKKFEKVGKKYELIH</sequence>
<dbReference type="Gene3D" id="3.40.640.10">
    <property type="entry name" value="Type I PLP-dependent aspartate aminotransferase-like (Major domain)"/>
    <property type="match status" value="1"/>
</dbReference>
<evidence type="ECO:0000256" key="3">
    <source>
        <dbReference type="ARBA" id="ARBA00022679"/>
    </source>
</evidence>
<accession>A0ABW5S1E1</accession>
<dbReference type="SUPFAM" id="SSF53383">
    <property type="entry name" value="PLP-dependent transferases"/>
    <property type="match status" value="1"/>
</dbReference>
<dbReference type="GO" id="GO:0008483">
    <property type="term" value="F:transaminase activity"/>
    <property type="evidence" value="ECO:0007669"/>
    <property type="project" value="UniProtKB-KW"/>
</dbReference>
<comment type="subunit">
    <text evidence="2">Homodimer.</text>
</comment>
<gene>
    <name evidence="5" type="ORF">ACFSUE_06750</name>
</gene>
<name>A0ABW5S1E1_9BACL</name>
<feature type="domain" description="Aminotransferase class I/classII large" evidence="4">
    <location>
        <begin position="48"/>
        <end position="387"/>
    </location>
</feature>
<dbReference type="Gene3D" id="3.90.1150.10">
    <property type="entry name" value="Aspartate Aminotransferase, domain 1"/>
    <property type="match status" value="1"/>
</dbReference>
<dbReference type="InterPro" id="IPR004839">
    <property type="entry name" value="Aminotransferase_I/II_large"/>
</dbReference>
<dbReference type="PANTHER" id="PTHR13693">
    <property type="entry name" value="CLASS II AMINOTRANSFERASE/8-AMINO-7-OXONONANOATE SYNTHASE"/>
    <property type="match status" value="1"/>
</dbReference>